<organism evidence="2 3">
    <name type="scientific">Neoroseomonas terrae</name>
    <dbReference type="NCBI Taxonomy" id="424799"/>
    <lineage>
        <taxon>Bacteria</taxon>
        <taxon>Pseudomonadati</taxon>
        <taxon>Pseudomonadota</taxon>
        <taxon>Alphaproteobacteria</taxon>
        <taxon>Acetobacterales</taxon>
        <taxon>Acetobacteraceae</taxon>
        <taxon>Neoroseomonas</taxon>
    </lineage>
</organism>
<dbReference type="PANTHER" id="PTHR35563:SF2">
    <property type="entry name" value="BARREL METAL-DEPENDENT HYDROLASE, PUTATIVE (AFU_ORTHOLOGUE AFUA_1G16240)-RELATED"/>
    <property type="match status" value="1"/>
</dbReference>
<feature type="domain" description="Amidohydrolase-related" evidence="1">
    <location>
        <begin position="24"/>
        <end position="287"/>
    </location>
</feature>
<dbReference type="Proteomes" id="UP000698752">
    <property type="component" value="Unassembled WGS sequence"/>
</dbReference>
<comment type="caution">
    <text evidence="2">The sequence shown here is derived from an EMBL/GenBank/DDBJ whole genome shotgun (WGS) entry which is preliminary data.</text>
</comment>
<protein>
    <submittedName>
        <fullName evidence="2">Amidohydrolase family protein</fullName>
    </submittedName>
</protein>
<dbReference type="SUPFAM" id="SSF51556">
    <property type="entry name" value="Metallo-dependent hydrolases"/>
    <property type="match status" value="1"/>
</dbReference>
<dbReference type="InterPro" id="IPR006680">
    <property type="entry name" value="Amidohydro-rel"/>
</dbReference>
<accession>A0ABS5EC68</accession>
<dbReference type="RefSeq" id="WP_211865956.1">
    <property type="nucleotide sequence ID" value="NZ_JAAEDI010000003.1"/>
</dbReference>
<gene>
    <name evidence="2" type="ORF">GXW78_03015</name>
</gene>
<reference evidence="3" key="1">
    <citation type="journal article" date="2021" name="Syst. Appl. Microbiol.">
        <title>Roseomonas hellenica sp. nov., isolated from roots of wild-growing Alkanna tinctoria.</title>
        <authorList>
            <person name="Rat A."/>
            <person name="Naranjo H.D."/>
            <person name="Lebbe L."/>
            <person name="Cnockaert M."/>
            <person name="Krigas N."/>
            <person name="Grigoriadou K."/>
            <person name="Maloupa E."/>
            <person name="Willems A."/>
        </authorList>
    </citation>
    <scope>NUCLEOTIDE SEQUENCE [LARGE SCALE GENOMIC DNA]</scope>
    <source>
        <strain evidence="3">LMG 31159</strain>
    </source>
</reference>
<evidence type="ECO:0000313" key="3">
    <source>
        <dbReference type="Proteomes" id="UP000698752"/>
    </source>
</evidence>
<dbReference type="Pfam" id="PF04909">
    <property type="entry name" value="Amidohydro_2"/>
    <property type="match status" value="1"/>
</dbReference>
<evidence type="ECO:0000259" key="1">
    <source>
        <dbReference type="Pfam" id="PF04909"/>
    </source>
</evidence>
<dbReference type="InterPro" id="IPR032466">
    <property type="entry name" value="Metal_Hydrolase"/>
</dbReference>
<dbReference type="EMBL" id="JAAEDI010000003">
    <property type="protein sequence ID" value="MBR0648621.1"/>
    <property type="molecule type" value="Genomic_DNA"/>
</dbReference>
<sequence>MTARIPFTAGDAAPAFRAPPGAADCHHHIYDDRFAPDARAVLRPDAATAAMYRSLRDHLGLSRSVVVQPSTYGTDNGCLLDALRQLGDAARGVAVIDEAASNGALQEMHTAGVRGIRFNLARPAGATPQLLEVLAKRIEPLGWHVQIHAPAGTIADLASSLAALPVPVVIDHLGRFPQPDATAHPAWSVLRRLVDAGKCWVKVSGAYHDSAAGAPDYADTGALTRAWLTAAPERVVWGTDWPHPAATAGEKPLPDDARLLDLLADWAPSSATLHRVLVDNPIALYGFAPVAPVADQSRTMTGNEP</sequence>
<dbReference type="PANTHER" id="PTHR35563">
    <property type="entry name" value="BARREL METAL-DEPENDENT HYDROLASE, PUTATIVE (AFU_ORTHOLOGUE AFUA_1G16240)-RELATED"/>
    <property type="match status" value="1"/>
</dbReference>
<dbReference type="InterPro" id="IPR052358">
    <property type="entry name" value="Aro_Compnd_Degr_Hydrolases"/>
</dbReference>
<evidence type="ECO:0000313" key="2">
    <source>
        <dbReference type="EMBL" id="MBR0648621.1"/>
    </source>
</evidence>
<proteinExistence type="predicted"/>
<name>A0ABS5EC68_9PROT</name>
<dbReference type="Gene3D" id="3.20.20.140">
    <property type="entry name" value="Metal-dependent hydrolases"/>
    <property type="match status" value="1"/>
</dbReference>
<keyword evidence="3" id="KW-1185">Reference proteome</keyword>